<dbReference type="RefSeq" id="WP_106680453.1">
    <property type="nucleotide sequence ID" value="NZ_JACHWV010000002.1"/>
</dbReference>
<sequence length="218" mass="24688">MFHLNIVFVISQSALQNFGNIQIHNDGKLGFHINLINDGTFNMNEGLAGFYSSEGSLSISGTQILQFHNMEIDIANSLNLDINTIVTNTLSYLNGYLITPRDFPKISLDFSENSNYLFESDSRHTNGYVNKIGQNMFTFPIGDYGKIRPLSIPFQPISTNFNAAYFFEDPNFPSTFNTSFDTTQMDSYLNKVSIEEFWDFNGEITTSVKLTWNSLSDI</sequence>
<protein>
    <submittedName>
        <fullName evidence="1">Uncharacterized protein</fullName>
    </submittedName>
</protein>
<comment type="caution">
    <text evidence="1">The sequence shown here is derived from an EMBL/GenBank/DDBJ whole genome shotgun (WGS) entry which is preliminary data.</text>
</comment>
<dbReference type="AlphaFoldDB" id="A0A2T1N639"/>
<accession>A0A2T1N639</accession>
<proteinExistence type="predicted"/>
<dbReference type="Proteomes" id="UP000238430">
    <property type="component" value="Unassembled WGS sequence"/>
</dbReference>
<dbReference type="OrthoDB" id="1489185at2"/>
<reference evidence="1 2" key="1">
    <citation type="submission" date="2018-03" db="EMBL/GenBank/DDBJ databases">
        <title>Mesoflavibacter sp. HG37 and Mesoflavibacter sp. HG96 sp.nov., two marine bacteria isolated from seawater of Western Pacific Ocean.</title>
        <authorList>
            <person name="Cheng H."/>
            <person name="Wu Y.-H."/>
            <person name="Guo L.-L."/>
            <person name="Xu X.-W."/>
        </authorList>
    </citation>
    <scope>NUCLEOTIDE SEQUENCE [LARGE SCALE GENOMIC DNA]</scope>
    <source>
        <strain evidence="1 2">KCTC 42117</strain>
    </source>
</reference>
<gene>
    <name evidence="1" type="ORF">C7H61_13095</name>
</gene>
<name>A0A2T1N639_9FLAO</name>
<evidence type="ECO:0000313" key="1">
    <source>
        <dbReference type="EMBL" id="PSG87041.1"/>
    </source>
</evidence>
<evidence type="ECO:0000313" key="2">
    <source>
        <dbReference type="Proteomes" id="UP000238430"/>
    </source>
</evidence>
<dbReference type="EMBL" id="PXOT01000027">
    <property type="protein sequence ID" value="PSG87041.1"/>
    <property type="molecule type" value="Genomic_DNA"/>
</dbReference>
<keyword evidence="2" id="KW-1185">Reference proteome</keyword>
<organism evidence="1 2">
    <name type="scientific">Mesoflavibacter zeaxanthinifaciens subsp. sabulilitoris</name>
    <dbReference type="NCBI Taxonomy" id="1520893"/>
    <lineage>
        <taxon>Bacteria</taxon>
        <taxon>Pseudomonadati</taxon>
        <taxon>Bacteroidota</taxon>
        <taxon>Flavobacteriia</taxon>
        <taxon>Flavobacteriales</taxon>
        <taxon>Flavobacteriaceae</taxon>
        <taxon>Mesoflavibacter</taxon>
    </lineage>
</organism>